<feature type="domain" description="Resolvase/invertase-type recombinase catalytic" evidence="2">
    <location>
        <begin position="55"/>
        <end position="158"/>
    </location>
</feature>
<dbReference type="InterPro" id="IPR006119">
    <property type="entry name" value="Resolv_N"/>
</dbReference>
<organism evidence="3 4">
    <name type="scientific">Acinetobacter calcoaceticus</name>
    <dbReference type="NCBI Taxonomy" id="471"/>
    <lineage>
        <taxon>Bacteria</taxon>
        <taxon>Pseudomonadati</taxon>
        <taxon>Pseudomonadota</taxon>
        <taxon>Gammaproteobacteria</taxon>
        <taxon>Moraxellales</taxon>
        <taxon>Moraxellaceae</taxon>
        <taxon>Acinetobacter</taxon>
        <taxon>Acinetobacter calcoaceticus/baumannii complex</taxon>
    </lineage>
</organism>
<name>A0A4R1XLW1_ACICA</name>
<comment type="caution">
    <text evidence="3">The sequence shown here is derived from an EMBL/GenBank/DDBJ whole genome shotgun (WGS) entry which is preliminary data.</text>
</comment>
<dbReference type="GO" id="GO:0000150">
    <property type="term" value="F:DNA strand exchange activity"/>
    <property type="evidence" value="ECO:0007669"/>
    <property type="project" value="InterPro"/>
</dbReference>
<evidence type="ECO:0000256" key="1">
    <source>
        <dbReference type="SAM" id="Phobius"/>
    </source>
</evidence>
<evidence type="ECO:0000313" key="3">
    <source>
        <dbReference type="EMBL" id="TCM64389.1"/>
    </source>
</evidence>
<proteinExistence type="predicted"/>
<feature type="transmembrane region" description="Helical" evidence="1">
    <location>
        <begin position="6"/>
        <end position="25"/>
    </location>
</feature>
<dbReference type="SUPFAM" id="SSF53041">
    <property type="entry name" value="Resolvase-like"/>
    <property type="match status" value="1"/>
</dbReference>
<dbReference type="Gene3D" id="3.40.50.1390">
    <property type="entry name" value="Resolvase, N-terminal catalytic domain"/>
    <property type="match status" value="1"/>
</dbReference>
<sequence length="221" mass="26213">MFFLCSKLYIISVALMHFWFLVLGFNSMRTYAYVRNDPGNEYDDINYISYFYKNGYQIPKQRLIFEEVTVDTSIIYRDKFINLINYGLESGDLLLVKGIDCLGRNFEEIYNIVNKVDQKKIRLVCFDYSKNEISGDLKVFFFHFLKICFEFEAKFKKTNKSYPTNNFVKKVGRPEILNPEQKKEVISKFKKGYSVYSLAKEYSVTRTVINRLLEKASQEFN</sequence>
<evidence type="ECO:0000259" key="2">
    <source>
        <dbReference type="Pfam" id="PF00239"/>
    </source>
</evidence>
<evidence type="ECO:0000313" key="4">
    <source>
        <dbReference type="Proteomes" id="UP000294963"/>
    </source>
</evidence>
<dbReference type="InterPro" id="IPR036162">
    <property type="entry name" value="Resolvase-like_N_sf"/>
</dbReference>
<accession>A0A4R1XLW1</accession>
<protein>
    <submittedName>
        <fullName evidence="3">Putative DNA-invertase from lambdoid prophage Rac</fullName>
    </submittedName>
</protein>
<keyword evidence="4" id="KW-1185">Reference proteome</keyword>
<dbReference type="AlphaFoldDB" id="A0A4R1XLW1"/>
<gene>
    <name evidence="3" type="ORF">EC844_11865</name>
</gene>
<keyword evidence="1" id="KW-1133">Transmembrane helix</keyword>
<dbReference type="Proteomes" id="UP000294963">
    <property type="component" value="Unassembled WGS sequence"/>
</dbReference>
<dbReference type="Pfam" id="PF00239">
    <property type="entry name" value="Resolvase"/>
    <property type="match status" value="1"/>
</dbReference>
<keyword evidence="1" id="KW-0812">Transmembrane</keyword>
<dbReference type="GO" id="GO:0003677">
    <property type="term" value="F:DNA binding"/>
    <property type="evidence" value="ECO:0007669"/>
    <property type="project" value="InterPro"/>
</dbReference>
<reference evidence="3 4" key="1">
    <citation type="submission" date="2019-03" db="EMBL/GenBank/DDBJ databases">
        <title>Genomic analyses of the natural microbiome of Caenorhabditis elegans.</title>
        <authorList>
            <person name="Samuel B."/>
        </authorList>
    </citation>
    <scope>NUCLEOTIDE SEQUENCE [LARGE SCALE GENOMIC DNA]</scope>
    <source>
        <strain evidence="3 4">JUb89</strain>
    </source>
</reference>
<dbReference type="EMBL" id="SLVJ01000018">
    <property type="protein sequence ID" value="TCM64389.1"/>
    <property type="molecule type" value="Genomic_DNA"/>
</dbReference>
<keyword evidence="1" id="KW-0472">Membrane</keyword>